<feature type="transmembrane region" description="Helical" evidence="1">
    <location>
        <begin position="52"/>
        <end position="70"/>
    </location>
</feature>
<dbReference type="EMBL" id="JAKUDL010000003">
    <property type="protein sequence ID" value="MCH4294769.1"/>
    <property type="molecule type" value="Genomic_DNA"/>
</dbReference>
<dbReference type="AlphaFoldDB" id="A0AAJ1EY62"/>
<comment type="caution">
    <text evidence="2">The sequence shown here is derived from an EMBL/GenBank/DDBJ whole genome shotgun (WGS) entry which is preliminary data.</text>
</comment>
<accession>A0AAJ1EY62</accession>
<feature type="transmembrane region" description="Helical" evidence="1">
    <location>
        <begin position="6"/>
        <end position="27"/>
    </location>
</feature>
<gene>
    <name evidence="2" type="ORF">MJ923_10695</name>
</gene>
<organism evidence="2 3">
    <name type="scientific">Shewanella zhuhaiensis</name>
    <dbReference type="NCBI Taxonomy" id="2919576"/>
    <lineage>
        <taxon>Bacteria</taxon>
        <taxon>Pseudomonadati</taxon>
        <taxon>Pseudomonadota</taxon>
        <taxon>Gammaproteobacteria</taxon>
        <taxon>Alteromonadales</taxon>
        <taxon>Shewanellaceae</taxon>
        <taxon>Shewanella</taxon>
    </lineage>
</organism>
<keyword evidence="1" id="KW-1133">Transmembrane helix</keyword>
<name>A0AAJ1EY62_9GAMM</name>
<keyword evidence="1" id="KW-0812">Transmembrane</keyword>
<dbReference type="RefSeq" id="WP_240591070.1">
    <property type="nucleotide sequence ID" value="NZ_JAKUDL010000003.1"/>
</dbReference>
<dbReference type="Proteomes" id="UP001297581">
    <property type="component" value="Unassembled WGS sequence"/>
</dbReference>
<proteinExistence type="predicted"/>
<evidence type="ECO:0000313" key="3">
    <source>
        <dbReference type="Proteomes" id="UP001297581"/>
    </source>
</evidence>
<protein>
    <submittedName>
        <fullName evidence="2">Uncharacterized protein</fullName>
    </submittedName>
</protein>
<sequence>MVTFMLSVIGIIGVLLILLPTEFILAFDGQTGRWLYEHAEDKEAGVKKARKLYRLLGVSCLVVSVSFLIFTK</sequence>
<evidence type="ECO:0000313" key="2">
    <source>
        <dbReference type="EMBL" id="MCH4294769.1"/>
    </source>
</evidence>
<keyword evidence="3" id="KW-1185">Reference proteome</keyword>
<reference evidence="2 3" key="1">
    <citation type="submission" date="2022-02" db="EMBL/GenBank/DDBJ databases">
        <title>The genome sequence of Shewanella sp. 3B26.</title>
        <authorList>
            <person name="Du J."/>
        </authorList>
    </citation>
    <scope>NUCLEOTIDE SEQUENCE [LARGE SCALE GENOMIC DNA]</scope>
    <source>
        <strain evidence="2 3">3B26</strain>
    </source>
</reference>
<evidence type="ECO:0000256" key="1">
    <source>
        <dbReference type="SAM" id="Phobius"/>
    </source>
</evidence>
<keyword evidence="1" id="KW-0472">Membrane</keyword>